<dbReference type="EMBL" id="BDGI01000072">
    <property type="protein sequence ID" value="GAV28515.1"/>
    <property type="molecule type" value="Genomic_DNA"/>
</dbReference>
<evidence type="ECO:0000313" key="3">
    <source>
        <dbReference type="EMBL" id="GAV28515.1"/>
    </source>
</evidence>
<dbReference type="InterPro" id="IPR035969">
    <property type="entry name" value="Rab-GAP_TBC_sf"/>
</dbReference>
<proteinExistence type="predicted"/>
<feature type="domain" description="Rab-GAP TBC" evidence="2">
    <location>
        <begin position="120"/>
        <end position="409"/>
    </location>
</feature>
<keyword evidence="4" id="KW-1185">Reference proteome</keyword>
<sequence>MNNGKTQRMPSSFQSQKNPAMDPIASVLHTYPSRPAAAAAILSGAHVYSNSSGIPFSRTLLWKTSLLQIDTHRSSSDESSLYFDLLPLRQHRDKFTKLNTNIGIPWHLLPKDSIYYVPLHVENNTRVDVEEDLANLNIDMNNKVNTKVKLKQETVSSSDDPLSSDSKKKSESDLDVLLMIIADVERLFPEHPQMFIESKEDKVQMIEILYRYAKWINDSRGAEGKKQLGYVQGMHELCGVIYAVLKIELVDNKKKEDIDEKFAKNTAPDGGEDITDLTTDTSKNTNLDSGRTDSSVTYKIDEKLEMQIREFLDKNFFAHDVFAMFKQLMSPIIDKYFTASGIVRESIVFDLKLHHLDPGDAKHPGLAAALKESQIESQLWLTRWFRMILTREVGLAYAVRVWDGLIAYACAGAMADTVTNGHDVSVLLPYVIVLLILRVRSILLKSLVPCLKKAFDEENEIDDDTEALSLLLHYPSHNKTSSFSRSASANSDSDSENERQPIMMYRKTRDKKNSINPHKSQLTKALEIPKLPSAVDLFSDAAHICGLTDSELTQIGPSLIEKYSNGDIYEALAVYDKNKPTAPFIDGVLKHTKAWRISTATNKETKIKSEKKVFPTALDSNRTRLELRLQERVQNRLRDRSHGSLNG</sequence>
<feature type="region of interest" description="Disordered" evidence="1">
    <location>
        <begin position="263"/>
        <end position="288"/>
    </location>
</feature>
<accession>A0A1Q2YGB1</accession>
<dbReference type="Gene3D" id="1.10.472.80">
    <property type="entry name" value="Ypt/Rab-GAP domain of gyp1p, domain 3"/>
    <property type="match status" value="1"/>
</dbReference>
<feature type="region of interest" description="Disordered" evidence="1">
    <location>
        <begin position="149"/>
        <end position="168"/>
    </location>
</feature>
<dbReference type="PROSITE" id="PS50086">
    <property type="entry name" value="TBC_RABGAP"/>
    <property type="match status" value="1"/>
</dbReference>
<reference evidence="3 4" key="1">
    <citation type="submission" date="2016-08" db="EMBL/GenBank/DDBJ databases">
        <title>Whole genome shotgun sequence of Pichia membranifaciens KS47-1.</title>
        <authorList>
            <person name="Konishi M."/>
            <person name="Ishida M."/>
            <person name="Arakawa T."/>
            <person name="Kato Y."/>
            <person name="Horiuchi J."/>
        </authorList>
    </citation>
    <scope>NUCLEOTIDE SEQUENCE [LARGE SCALE GENOMIC DNA]</scope>
    <source>
        <strain evidence="3 4">KS47-1</strain>
    </source>
</reference>
<dbReference type="OrthoDB" id="27140at2759"/>
<dbReference type="GO" id="GO:0005096">
    <property type="term" value="F:GTPase activator activity"/>
    <property type="evidence" value="ECO:0007669"/>
    <property type="project" value="TreeGrafter"/>
</dbReference>
<feature type="compositionally biased region" description="Low complexity" evidence="1">
    <location>
        <begin position="481"/>
        <end position="492"/>
    </location>
</feature>
<dbReference type="Proteomes" id="UP000186136">
    <property type="component" value="Unassembled WGS sequence"/>
</dbReference>
<feature type="region of interest" description="Disordered" evidence="1">
    <location>
        <begin position="479"/>
        <end position="501"/>
    </location>
</feature>
<dbReference type="InterPro" id="IPR000195">
    <property type="entry name" value="Rab-GAP-TBC_dom"/>
</dbReference>
<name>A0A1Q2YGB1_9ASCO</name>
<dbReference type="SMART" id="SM00164">
    <property type="entry name" value="TBC"/>
    <property type="match status" value="1"/>
</dbReference>
<dbReference type="Gene3D" id="1.10.8.270">
    <property type="entry name" value="putative rabgap domain of human tbc1 domain family member 14 like domains"/>
    <property type="match status" value="1"/>
</dbReference>
<evidence type="ECO:0000259" key="2">
    <source>
        <dbReference type="PROSITE" id="PS50086"/>
    </source>
</evidence>
<dbReference type="SUPFAM" id="SSF47923">
    <property type="entry name" value="Ypt/Rab-GAP domain of gyp1p"/>
    <property type="match status" value="2"/>
</dbReference>
<evidence type="ECO:0000313" key="4">
    <source>
        <dbReference type="Proteomes" id="UP000186136"/>
    </source>
</evidence>
<dbReference type="Pfam" id="PF00566">
    <property type="entry name" value="RabGAP-TBC"/>
    <property type="match status" value="1"/>
</dbReference>
<gene>
    <name evidence="3" type="ORF">PMKS-001986</name>
</gene>
<dbReference type="AlphaFoldDB" id="A0A1Q2YGB1"/>
<dbReference type="PANTHER" id="PTHR22957">
    <property type="entry name" value="TBC1 DOMAIN FAMILY MEMBER GTPASE-ACTIVATING PROTEIN"/>
    <property type="match status" value="1"/>
</dbReference>
<comment type="caution">
    <text evidence="3">The sequence shown here is derived from an EMBL/GenBank/DDBJ whole genome shotgun (WGS) entry which is preliminary data.</text>
</comment>
<organism evidence="3 4">
    <name type="scientific">Pichia membranifaciens</name>
    <dbReference type="NCBI Taxonomy" id="4926"/>
    <lineage>
        <taxon>Eukaryota</taxon>
        <taxon>Fungi</taxon>
        <taxon>Dikarya</taxon>
        <taxon>Ascomycota</taxon>
        <taxon>Saccharomycotina</taxon>
        <taxon>Pichiomycetes</taxon>
        <taxon>Pichiales</taxon>
        <taxon>Pichiaceae</taxon>
        <taxon>Pichia</taxon>
    </lineage>
</organism>
<feature type="compositionally biased region" description="Polar residues" evidence="1">
    <location>
        <begin position="276"/>
        <end position="288"/>
    </location>
</feature>
<protein>
    <recommendedName>
        <fullName evidence="2">Rab-GAP TBC domain-containing protein</fullName>
    </recommendedName>
</protein>
<evidence type="ECO:0000256" key="1">
    <source>
        <dbReference type="SAM" id="MobiDB-lite"/>
    </source>
</evidence>